<reference evidence="1 2" key="1">
    <citation type="submission" date="2021-12" db="EMBL/GenBank/DDBJ databases">
        <title>Complete genome sequence of Phytobacter diazotrophicus TA9734.</title>
        <authorList>
            <person name="Kubota H."/>
            <person name="Nakayama Y."/>
            <person name="Ariyoshi T."/>
        </authorList>
    </citation>
    <scope>NUCLEOTIDE SEQUENCE [LARGE SCALE GENOMIC DNA]</scope>
    <source>
        <strain evidence="1 2">TA9734</strain>
    </source>
</reference>
<protein>
    <submittedName>
        <fullName evidence="1">Uncharacterized protein</fullName>
    </submittedName>
</protein>
<proteinExistence type="predicted"/>
<keyword evidence="2" id="KW-1185">Reference proteome</keyword>
<dbReference type="Proteomes" id="UP001320460">
    <property type="component" value="Chromosome"/>
</dbReference>
<accession>A0ABM7VZM5</accession>
<organism evidence="1 2">
    <name type="scientific">Phytobacter diazotrophicus</name>
    <dbReference type="NCBI Taxonomy" id="395631"/>
    <lineage>
        <taxon>Bacteria</taxon>
        <taxon>Pseudomonadati</taxon>
        <taxon>Pseudomonadota</taxon>
        <taxon>Gammaproteobacteria</taxon>
        <taxon>Enterobacterales</taxon>
        <taxon>Enterobacteriaceae</taxon>
        <taxon>Phytobacter</taxon>
    </lineage>
</organism>
<evidence type="ECO:0000313" key="2">
    <source>
        <dbReference type="Proteomes" id="UP001320460"/>
    </source>
</evidence>
<dbReference type="EMBL" id="AP025334">
    <property type="protein sequence ID" value="BDD52710.1"/>
    <property type="molecule type" value="Genomic_DNA"/>
</dbReference>
<evidence type="ECO:0000313" key="1">
    <source>
        <dbReference type="EMBL" id="BDD52710.1"/>
    </source>
</evidence>
<name>A0ABM7VZM5_9ENTR</name>
<gene>
    <name evidence="1" type="ORF">PDTA9734_41970</name>
</gene>
<sequence length="32" mass="3409">MMDIMHLPEMGGGPASYIPAHTSFALAASFRT</sequence>